<dbReference type="Pfam" id="PF11391">
    <property type="entry name" value="DUF2798"/>
    <property type="match status" value="1"/>
</dbReference>
<evidence type="ECO:0000313" key="3">
    <source>
        <dbReference type="Proteomes" id="UP000244910"/>
    </source>
</evidence>
<protein>
    <submittedName>
        <fullName evidence="2">DUF2798 domain-containing protein</fullName>
    </submittedName>
</protein>
<gene>
    <name evidence="2" type="ORF">B9W14_01425</name>
</gene>
<dbReference type="InterPro" id="IPR021529">
    <property type="entry name" value="DUF2798"/>
</dbReference>
<accession>A0A2U8DY36</accession>
<keyword evidence="1" id="KW-1133">Transmembrane helix</keyword>
<feature type="transmembrane region" description="Helical" evidence="1">
    <location>
        <begin position="100"/>
        <end position="123"/>
    </location>
</feature>
<feature type="transmembrane region" description="Helical" evidence="1">
    <location>
        <begin position="63"/>
        <end position="88"/>
    </location>
</feature>
<dbReference type="AlphaFoldDB" id="A0A2U8DY36"/>
<keyword evidence="1" id="KW-0472">Membrane</keyword>
<dbReference type="KEGG" id="cdrk:B9W14_01425"/>
<organism evidence="2 3">
    <name type="scientific">Clostridium drakei</name>
    <dbReference type="NCBI Taxonomy" id="332101"/>
    <lineage>
        <taxon>Bacteria</taxon>
        <taxon>Bacillati</taxon>
        <taxon>Bacillota</taxon>
        <taxon>Clostridia</taxon>
        <taxon>Eubacteriales</taxon>
        <taxon>Clostridiaceae</taxon>
        <taxon>Clostridium</taxon>
    </lineage>
</organism>
<sequence>MAVLAIIMSVVVLLLNTGTLPMIPFIISTLEAFSINFISGLIIPANKFGEIFAQKCGAKENSFIFAALSNLIVTGIYVTIVSFGMTLINVGFTPVLIPAWFSIYPIVFVIGYIIVLAVGPLAFKLTTQIVEQ</sequence>
<evidence type="ECO:0000256" key="1">
    <source>
        <dbReference type="SAM" id="Phobius"/>
    </source>
</evidence>
<keyword evidence="1" id="KW-0812">Transmembrane</keyword>
<dbReference type="Proteomes" id="UP000244910">
    <property type="component" value="Chromosome"/>
</dbReference>
<dbReference type="EMBL" id="CP020953">
    <property type="protein sequence ID" value="AWI07687.1"/>
    <property type="molecule type" value="Genomic_DNA"/>
</dbReference>
<proteinExistence type="predicted"/>
<name>A0A2U8DY36_9CLOT</name>
<evidence type="ECO:0000313" key="2">
    <source>
        <dbReference type="EMBL" id="AWI07687.1"/>
    </source>
</evidence>
<feature type="transmembrane region" description="Helical" evidence="1">
    <location>
        <begin position="22"/>
        <end position="43"/>
    </location>
</feature>
<keyword evidence="3" id="KW-1185">Reference proteome</keyword>
<reference evidence="3" key="1">
    <citation type="submission" date="2017-04" db="EMBL/GenBank/DDBJ databases">
        <authorList>
            <person name="Song Y."/>
            <person name="Cho B.-K."/>
        </authorList>
    </citation>
    <scope>NUCLEOTIDE SEQUENCE [LARGE SCALE GENOMIC DNA]</scope>
    <source>
        <strain evidence="3">SL1</strain>
    </source>
</reference>
<dbReference type="OrthoDB" id="2312615at2"/>